<dbReference type="Pfam" id="PF01979">
    <property type="entry name" value="Amidohydro_1"/>
    <property type="match status" value="1"/>
</dbReference>
<gene>
    <name evidence="3" type="ORF">GCM10009765_69810</name>
</gene>
<evidence type="ECO:0000313" key="4">
    <source>
        <dbReference type="Proteomes" id="UP001500618"/>
    </source>
</evidence>
<dbReference type="Proteomes" id="UP001500618">
    <property type="component" value="Unassembled WGS sequence"/>
</dbReference>
<dbReference type="Gene3D" id="3.20.20.140">
    <property type="entry name" value="Metal-dependent hydrolases"/>
    <property type="match status" value="1"/>
</dbReference>
<comment type="caution">
    <text evidence="3">The sequence shown here is derived from an EMBL/GenBank/DDBJ whole genome shotgun (WGS) entry which is preliminary data.</text>
</comment>
<dbReference type="EMBL" id="BAAANY010000036">
    <property type="protein sequence ID" value="GAA1710538.1"/>
    <property type="molecule type" value="Genomic_DNA"/>
</dbReference>
<dbReference type="InterPro" id="IPR006680">
    <property type="entry name" value="Amidohydro-rel"/>
</dbReference>
<evidence type="ECO:0000259" key="2">
    <source>
        <dbReference type="Pfam" id="PF01979"/>
    </source>
</evidence>
<keyword evidence="1" id="KW-0378">Hydrolase</keyword>
<dbReference type="NCBIfam" id="NF006681">
    <property type="entry name" value="PRK09229.1-2"/>
    <property type="match status" value="1"/>
</dbReference>
<dbReference type="NCBIfam" id="TIGR02022">
    <property type="entry name" value="hutF"/>
    <property type="match status" value="1"/>
</dbReference>
<name>A0ABN2IRV7_9ACTN</name>
<protein>
    <submittedName>
        <fullName evidence="3">Formimidoylglutamate deiminase</fullName>
    </submittedName>
</protein>
<dbReference type="PANTHER" id="PTHR43794:SF11">
    <property type="entry name" value="AMIDOHYDROLASE-RELATED DOMAIN-CONTAINING PROTEIN"/>
    <property type="match status" value="1"/>
</dbReference>
<dbReference type="Gene3D" id="2.30.40.10">
    <property type="entry name" value="Urease, subunit C, domain 1"/>
    <property type="match status" value="1"/>
</dbReference>
<keyword evidence="4" id="KW-1185">Reference proteome</keyword>
<sequence>MTAFRLRHAWLPGGLVGPIEIEVDPKGIIVAIRTGGHFPDATHLPGLVVPGFANTHSHAFHRALRGRVHDAAGTFWTWRERMYALADILTPDLVFQLARAVYAEMLAAGYTSVGEFHYLHHQPGGKPYDDPYAMTAALHRAATEVGIRLTLLDTCYLSAGIGPDRTPIPLSERQLRFSDGSADRWAWRWRELREVFPDDRSFRLGAAIHSVRAVPENAIDKILSTVDADTPLHVHLSEQPAENEDTLAAYNRTPTGLLADHGALSPRTTAVHATHLTDTDISTLADSRTSIAFCPTTEADLADGIGQAGRLHAAGTPLCIGSDQHAQIDPLAEIRALEYGERLLSGTFASLGEEKSGQRVHFSPAELISFGTVNGHRSLGWQDAGQLVVGAPFDVVCLQTDSPRTAGAQPDQLVMAATASDVLLTVVGGRIVVRQGRHHTLGRPSELLTAAIESAWSAAK</sequence>
<dbReference type="InterPro" id="IPR050287">
    <property type="entry name" value="MTA/SAH_deaminase"/>
</dbReference>
<evidence type="ECO:0000256" key="1">
    <source>
        <dbReference type="ARBA" id="ARBA00022801"/>
    </source>
</evidence>
<accession>A0ABN2IRV7</accession>
<feature type="domain" description="Amidohydrolase-related" evidence="2">
    <location>
        <begin position="47"/>
        <end position="432"/>
    </location>
</feature>
<dbReference type="SUPFAM" id="SSF51338">
    <property type="entry name" value="Composite domain of metallo-dependent hydrolases"/>
    <property type="match status" value="1"/>
</dbReference>
<dbReference type="InterPro" id="IPR011059">
    <property type="entry name" value="Metal-dep_hydrolase_composite"/>
</dbReference>
<reference evidence="3 4" key="1">
    <citation type="journal article" date="2019" name="Int. J. Syst. Evol. Microbiol.">
        <title>The Global Catalogue of Microorganisms (GCM) 10K type strain sequencing project: providing services to taxonomists for standard genome sequencing and annotation.</title>
        <authorList>
            <consortium name="The Broad Institute Genomics Platform"/>
            <consortium name="The Broad Institute Genome Sequencing Center for Infectious Disease"/>
            <person name="Wu L."/>
            <person name="Ma J."/>
        </authorList>
    </citation>
    <scope>NUCLEOTIDE SEQUENCE [LARGE SCALE GENOMIC DNA]</scope>
    <source>
        <strain evidence="3 4">JCM 14718</strain>
    </source>
</reference>
<dbReference type="InterPro" id="IPR010252">
    <property type="entry name" value="HutF"/>
</dbReference>
<evidence type="ECO:0000313" key="3">
    <source>
        <dbReference type="EMBL" id="GAA1710538.1"/>
    </source>
</evidence>
<dbReference type="InterPro" id="IPR032466">
    <property type="entry name" value="Metal_Hydrolase"/>
</dbReference>
<dbReference type="PANTHER" id="PTHR43794">
    <property type="entry name" value="AMINOHYDROLASE SSNA-RELATED"/>
    <property type="match status" value="1"/>
</dbReference>
<dbReference type="RefSeq" id="WP_344314410.1">
    <property type="nucleotide sequence ID" value="NZ_BAAANY010000036.1"/>
</dbReference>
<proteinExistence type="predicted"/>
<dbReference type="SUPFAM" id="SSF51556">
    <property type="entry name" value="Metallo-dependent hydrolases"/>
    <property type="match status" value="1"/>
</dbReference>
<organism evidence="3 4">
    <name type="scientific">Fodinicola feengrottensis</name>
    <dbReference type="NCBI Taxonomy" id="435914"/>
    <lineage>
        <taxon>Bacteria</taxon>
        <taxon>Bacillati</taxon>
        <taxon>Actinomycetota</taxon>
        <taxon>Actinomycetes</taxon>
        <taxon>Mycobacteriales</taxon>
        <taxon>Fodinicola</taxon>
    </lineage>
</organism>